<evidence type="ECO:0000256" key="11">
    <source>
        <dbReference type="ARBA" id="ARBA00023295"/>
    </source>
</evidence>
<evidence type="ECO:0000256" key="2">
    <source>
        <dbReference type="ARBA" id="ARBA00022485"/>
    </source>
</evidence>
<accession>A0AAV4IFB7</accession>
<reference evidence="16 17" key="1">
    <citation type="journal article" date="2021" name="Elife">
        <title>Chloroplast acquisition without the gene transfer in kleptoplastic sea slugs, Plakobranchus ocellatus.</title>
        <authorList>
            <person name="Maeda T."/>
            <person name="Takahashi S."/>
            <person name="Yoshida T."/>
            <person name="Shimamura S."/>
            <person name="Takaki Y."/>
            <person name="Nagai Y."/>
            <person name="Toyoda A."/>
            <person name="Suzuki Y."/>
            <person name="Arimoto A."/>
            <person name="Ishii H."/>
            <person name="Satoh N."/>
            <person name="Nishiyama T."/>
            <person name="Hasebe M."/>
            <person name="Maruyama T."/>
            <person name="Minagawa J."/>
            <person name="Obokata J."/>
            <person name="Shigenobu S."/>
        </authorList>
    </citation>
    <scope>NUCLEOTIDE SEQUENCE [LARGE SCALE GENOMIC DNA]</scope>
</reference>
<evidence type="ECO:0000256" key="3">
    <source>
        <dbReference type="ARBA" id="ARBA00022723"/>
    </source>
</evidence>
<comment type="function">
    <text evidence="13">Bifunctional DNA N-glycosylase with associated apurinic/apyrimidinic (AP) lyase function that catalyzes the first step in base excision repair (BER), the primary repair pathway for the repair of oxidative DNA damage. The DNA N-glycosylase activity releases the damaged DNA base from DNA by cleaving the N-glycosidic bond, leaving an AP site. The AP lyase activity cleaves the phosphodiester bond 3' to the AP site by a beta-elimination. Primarily recognizes and repairs oxidative base damage of pyrimidines.</text>
</comment>
<dbReference type="InterPro" id="IPR003265">
    <property type="entry name" value="HhH-GPD_domain"/>
</dbReference>
<dbReference type="InterPro" id="IPR004036">
    <property type="entry name" value="Endonuclease-III-like_CS2"/>
</dbReference>
<dbReference type="Pfam" id="PF00730">
    <property type="entry name" value="HhH-GPD"/>
    <property type="match status" value="1"/>
</dbReference>
<dbReference type="HAMAP" id="MF_03183">
    <property type="entry name" value="Endonuclease_III_Nth"/>
    <property type="match status" value="1"/>
</dbReference>
<dbReference type="EC" id="3.2.2.-" evidence="13"/>
<dbReference type="InterPro" id="IPR000445">
    <property type="entry name" value="HhH_motif"/>
</dbReference>
<dbReference type="GO" id="GO:0006289">
    <property type="term" value="P:nucleotide-excision repair"/>
    <property type="evidence" value="ECO:0007669"/>
    <property type="project" value="TreeGrafter"/>
</dbReference>
<comment type="subcellular location">
    <subcellularLocation>
        <location evidence="13">Nucleus</location>
    </subcellularLocation>
    <subcellularLocation>
        <location evidence="13">Mitochondrion</location>
    </subcellularLocation>
</comment>
<keyword evidence="13" id="KW-0496">Mitochondrion</keyword>
<dbReference type="GO" id="GO:0046872">
    <property type="term" value="F:metal ion binding"/>
    <property type="evidence" value="ECO:0007669"/>
    <property type="project" value="UniProtKB-KW"/>
</dbReference>
<dbReference type="GO" id="GO:0005634">
    <property type="term" value="C:nucleus"/>
    <property type="evidence" value="ECO:0007669"/>
    <property type="project" value="UniProtKB-SubCell"/>
</dbReference>
<keyword evidence="9 13" id="KW-0234">DNA repair</keyword>
<evidence type="ECO:0000256" key="8">
    <source>
        <dbReference type="ARBA" id="ARBA00023014"/>
    </source>
</evidence>
<comment type="similarity">
    <text evidence="1 13">Belongs to the Nth/MutY family.</text>
</comment>
<organism evidence="16 17">
    <name type="scientific">Elysia marginata</name>
    <dbReference type="NCBI Taxonomy" id="1093978"/>
    <lineage>
        <taxon>Eukaryota</taxon>
        <taxon>Metazoa</taxon>
        <taxon>Spiralia</taxon>
        <taxon>Lophotrochozoa</taxon>
        <taxon>Mollusca</taxon>
        <taxon>Gastropoda</taxon>
        <taxon>Heterobranchia</taxon>
        <taxon>Euthyneura</taxon>
        <taxon>Panpulmonata</taxon>
        <taxon>Sacoglossa</taxon>
        <taxon>Placobranchoidea</taxon>
        <taxon>Plakobranchidae</taxon>
        <taxon>Elysia</taxon>
    </lineage>
</organism>
<keyword evidence="17" id="KW-1185">Reference proteome</keyword>
<dbReference type="FunFam" id="1.10.1670.10:FF:000003">
    <property type="entry name" value="Endonuclease III homolog"/>
    <property type="match status" value="1"/>
</dbReference>
<evidence type="ECO:0000256" key="7">
    <source>
        <dbReference type="ARBA" id="ARBA00023004"/>
    </source>
</evidence>
<evidence type="ECO:0000256" key="14">
    <source>
        <dbReference type="SAM" id="MobiDB-lite"/>
    </source>
</evidence>
<evidence type="ECO:0000313" key="17">
    <source>
        <dbReference type="Proteomes" id="UP000762676"/>
    </source>
</evidence>
<dbReference type="InterPro" id="IPR011257">
    <property type="entry name" value="DNA_glycosylase"/>
</dbReference>
<feature type="domain" description="HhH-GPD" evidence="15">
    <location>
        <begin position="315"/>
        <end position="465"/>
    </location>
</feature>
<dbReference type="GO" id="GO:0003677">
    <property type="term" value="F:DNA binding"/>
    <property type="evidence" value="ECO:0007669"/>
    <property type="project" value="UniProtKB-UniRule"/>
</dbReference>
<dbReference type="AlphaFoldDB" id="A0AAV4IFB7"/>
<dbReference type="InterPro" id="IPR023170">
    <property type="entry name" value="HhH_base_excis_C"/>
</dbReference>
<evidence type="ECO:0000256" key="12">
    <source>
        <dbReference type="ARBA" id="ARBA00044632"/>
    </source>
</evidence>
<comment type="caution">
    <text evidence="13">Lacks conserved residue(s) required for the propagation of feature annotation.</text>
</comment>
<dbReference type="PROSITE" id="PS01155">
    <property type="entry name" value="ENDONUCLEASE_III_2"/>
    <property type="match status" value="1"/>
</dbReference>
<feature type="compositionally biased region" description="Basic and acidic residues" evidence="14">
    <location>
        <begin position="65"/>
        <end position="81"/>
    </location>
</feature>
<keyword evidence="7" id="KW-0408">Iron</keyword>
<keyword evidence="16" id="KW-0255">Endonuclease</keyword>
<dbReference type="GO" id="GO:0051539">
    <property type="term" value="F:4 iron, 4 sulfur cluster binding"/>
    <property type="evidence" value="ECO:0007669"/>
    <property type="project" value="UniProtKB-KW"/>
</dbReference>
<keyword evidence="3" id="KW-0479">Metal-binding</keyword>
<feature type="region of interest" description="Disordered" evidence="14">
    <location>
        <begin position="22"/>
        <end position="198"/>
    </location>
</feature>
<name>A0AAV4IFB7_9GAST</name>
<dbReference type="Gene3D" id="1.10.1670.10">
    <property type="entry name" value="Helix-hairpin-Helix base-excision DNA repair enzymes (C-terminal)"/>
    <property type="match status" value="1"/>
</dbReference>
<keyword evidence="16" id="KW-0540">Nuclease</keyword>
<dbReference type="GO" id="GO:0005739">
    <property type="term" value="C:mitochondrion"/>
    <property type="evidence" value="ECO:0007669"/>
    <property type="project" value="UniProtKB-SubCell"/>
</dbReference>
<evidence type="ECO:0000256" key="9">
    <source>
        <dbReference type="ARBA" id="ARBA00023204"/>
    </source>
</evidence>
<evidence type="ECO:0000256" key="1">
    <source>
        <dbReference type="ARBA" id="ARBA00008343"/>
    </source>
</evidence>
<sequence length="508" mass="56872">MNKLLSKNTTFCSLLLQKMTSPYFQNPGSSSKARRSRSRPLESIEGEGKSARAALKTKNGTESNSKPEVEAINSKLEKELDTGPGCKRPKITPQYEPMQGWKKGQGKKTTTFSKGVKDDRNQSKASNERCTRSSLKSKNDSIDVSDLNRFETKPSVSGSNSKAKDSKSKPTQTKKSRKRHIKIEFDFESDQEASTSQTHSIELKDVKLETVDPSDVLTQECFSSPTKITKDDSKAGDSSPVKFNGENGYFHVYSAPTKTDVAFWEPPLWREHYANILEMRKLRDAPVDSMGCDVISDVLARPQDYRYQVLVSLMLSSQTKDQVTSAAMARLRQHGCSVSNILATSDEKLGKLIYPVGFWKKKIDYIKRASAILKEKYNEDIPDTIKDLCSLPGVGPKMAHLAMKCAWNTITGIGVDTHVHRITNRLCWFRKPTKDPEETRKALEEWLPRELWSEINHLLVGFGQTTCLPVGPKCTGCLNRSICPIGRSAKVSPSKKKPNLKVKEEEGN</sequence>
<evidence type="ECO:0000256" key="5">
    <source>
        <dbReference type="ARBA" id="ARBA00022801"/>
    </source>
</evidence>
<keyword evidence="6" id="KW-0809">Transit peptide</keyword>
<dbReference type="InterPro" id="IPR030841">
    <property type="entry name" value="NTH1"/>
</dbReference>
<feature type="compositionally biased region" description="Basic residues" evidence="14">
    <location>
        <begin position="172"/>
        <end position="181"/>
    </location>
</feature>
<evidence type="ECO:0000256" key="10">
    <source>
        <dbReference type="ARBA" id="ARBA00023239"/>
    </source>
</evidence>
<dbReference type="GO" id="GO:0140078">
    <property type="term" value="F:class I DNA-(apurinic or apyrimidinic site) endonuclease activity"/>
    <property type="evidence" value="ECO:0007669"/>
    <property type="project" value="UniProtKB-EC"/>
</dbReference>
<dbReference type="Gene3D" id="1.10.340.30">
    <property type="entry name" value="Hypothetical protein, domain 2"/>
    <property type="match status" value="1"/>
</dbReference>
<keyword evidence="10 13" id="KW-0456">Lyase</keyword>
<keyword evidence="8" id="KW-0411">Iron-sulfur</keyword>
<dbReference type="EMBL" id="BMAT01002540">
    <property type="protein sequence ID" value="GFS08849.1"/>
    <property type="molecule type" value="Genomic_DNA"/>
</dbReference>
<dbReference type="CDD" id="cd00056">
    <property type="entry name" value="ENDO3c"/>
    <property type="match status" value="1"/>
</dbReference>
<dbReference type="Proteomes" id="UP000762676">
    <property type="component" value="Unassembled WGS sequence"/>
</dbReference>
<evidence type="ECO:0000256" key="6">
    <source>
        <dbReference type="ARBA" id="ARBA00022946"/>
    </source>
</evidence>
<dbReference type="GO" id="GO:0006285">
    <property type="term" value="P:base-excision repair, AP site formation"/>
    <property type="evidence" value="ECO:0007669"/>
    <property type="project" value="UniProtKB-UniRule"/>
</dbReference>
<dbReference type="PANTHER" id="PTHR43286">
    <property type="entry name" value="ENDONUCLEASE III-LIKE PROTEIN 1"/>
    <property type="match status" value="1"/>
</dbReference>
<comment type="caution">
    <text evidence="16">The sequence shown here is derived from an EMBL/GenBank/DDBJ whole genome shotgun (WGS) entry which is preliminary data.</text>
</comment>
<evidence type="ECO:0000256" key="13">
    <source>
        <dbReference type="HAMAP-Rule" id="MF_03183"/>
    </source>
</evidence>
<dbReference type="EC" id="4.2.99.18" evidence="13"/>
<gene>
    <name evidence="13" type="primary">NTH1</name>
    <name evidence="16" type="ORF">ElyMa_001284300</name>
</gene>
<keyword evidence="11 13" id="KW-0326">Glycosidase</keyword>
<dbReference type="SMART" id="SM00478">
    <property type="entry name" value="ENDO3c"/>
    <property type="match status" value="1"/>
</dbReference>
<proteinExistence type="inferred from homology"/>
<feature type="compositionally biased region" description="Basic and acidic residues" evidence="14">
    <location>
        <begin position="39"/>
        <end position="50"/>
    </location>
</feature>
<dbReference type="PANTHER" id="PTHR43286:SF1">
    <property type="entry name" value="ENDONUCLEASE III-LIKE PROTEIN 1"/>
    <property type="match status" value="1"/>
</dbReference>
<dbReference type="SUPFAM" id="SSF48150">
    <property type="entry name" value="DNA-glycosylase"/>
    <property type="match status" value="1"/>
</dbReference>
<protein>
    <recommendedName>
        <fullName evidence="13">Endonuclease III homolog</fullName>
        <ecNumber evidence="13">3.2.2.-</ecNumber>
        <ecNumber evidence="13">4.2.99.18</ecNumber>
    </recommendedName>
    <alternativeName>
        <fullName evidence="13">Bifunctional DNA N-glycosylase/DNA-(apurinic or apyrimidinic site) lyase</fullName>
        <shortName evidence="13">DNA glycosylase/AP lyase</shortName>
    </alternativeName>
</protein>
<evidence type="ECO:0000313" key="16">
    <source>
        <dbReference type="EMBL" id="GFS08849.1"/>
    </source>
</evidence>
<keyword evidence="5 13" id="KW-0378">Hydrolase</keyword>
<evidence type="ECO:0000256" key="4">
    <source>
        <dbReference type="ARBA" id="ARBA00022763"/>
    </source>
</evidence>
<evidence type="ECO:0000259" key="15">
    <source>
        <dbReference type="SMART" id="SM00478"/>
    </source>
</evidence>
<keyword evidence="2" id="KW-0004">4Fe-4S</keyword>
<keyword evidence="13" id="KW-0539">Nucleus</keyword>
<dbReference type="FunFam" id="1.10.340.30:FF:000005">
    <property type="entry name" value="Endonuclease III-like protein 1"/>
    <property type="match status" value="1"/>
</dbReference>
<dbReference type="GO" id="GO:0000703">
    <property type="term" value="F:oxidized pyrimidine nucleobase lesion DNA N-glycosylase activity"/>
    <property type="evidence" value="ECO:0007669"/>
    <property type="project" value="UniProtKB-UniRule"/>
</dbReference>
<comment type="catalytic activity">
    <reaction evidence="12 13">
        <text>2'-deoxyribonucleotide-(2'-deoxyribose 5'-phosphate)-2'-deoxyribonucleotide-DNA = a 3'-end 2'-deoxyribonucleotide-(2,3-dehydro-2,3-deoxyribose 5'-phosphate)-DNA + a 5'-end 5'-phospho-2'-deoxyribonucleoside-DNA + H(+)</text>
        <dbReference type="Rhea" id="RHEA:66592"/>
        <dbReference type="Rhea" id="RHEA-COMP:13180"/>
        <dbReference type="Rhea" id="RHEA-COMP:16897"/>
        <dbReference type="Rhea" id="RHEA-COMP:17067"/>
        <dbReference type="ChEBI" id="CHEBI:15378"/>
        <dbReference type="ChEBI" id="CHEBI:136412"/>
        <dbReference type="ChEBI" id="CHEBI:157695"/>
        <dbReference type="ChEBI" id="CHEBI:167181"/>
        <dbReference type="EC" id="4.2.99.18"/>
    </reaction>
</comment>
<feature type="compositionally biased region" description="Basic and acidic residues" evidence="14">
    <location>
        <begin position="115"/>
        <end position="152"/>
    </location>
</feature>
<keyword evidence="4 13" id="KW-0227">DNA damage</keyword>
<dbReference type="Pfam" id="PF00633">
    <property type="entry name" value="HHH"/>
    <property type="match status" value="1"/>
</dbReference>